<name>A0ACA9QQA6_9GLOM</name>
<proteinExistence type="predicted"/>
<protein>
    <submittedName>
        <fullName evidence="1">13335_t:CDS:1</fullName>
    </submittedName>
</protein>
<accession>A0ACA9QQA6</accession>
<keyword evidence="2" id="KW-1185">Reference proteome</keyword>
<feature type="non-terminal residue" evidence="1">
    <location>
        <position position="41"/>
    </location>
</feature>
<evidence type="ECO:0000313" key="1">
    <source>
        <dbReference type="EMBL" id="CAG8762196.1"/>
    </source>
</evidence>
<evidence type="ECO:0000313" key="2">
    <source>
        <dbReference type="Proteomes" id="UP000789702"/>
    </source>
</evidence>
<sequence length="41" mass="4622">QHFSVKTISDFILELPPLPKPSWTIFSNAVNQPPFPSTVQI</sequence>
<reference evidence="1" key="1">
    <citation type="submission" date="2021-06" db="EMBL/GenBank/DDBJ databases">
        <authorList>
            <person name="Kallberg Y."/>
            <person name="Tangrot J."/>
            <person name="Rosling A."/>
        </authorList>
    </citation>
    <scope>NUCLEOTIDE SEQUENCE</scope>
    <source>
        <strain evidence="1">IL203A</strain>
    </source>
</reference>
<dbReference type="EMBL" id="CAJVPU010051918">
    <property type="protein sequence ID" value="CAG8762196.1"/>
    <property type="molecule type" value="Genomic_DNA"/>
</dbReference>
<gene>
    <name evidence="1" type="ORF">DHETER_LOCUS15332</name>
</gene>
<comment type="caution">
    <text evidence="1">The sequence shown here is derived from an EMBL/GenBank/DDBJ whole genome shotgun (WGS) entry which is preliminary data.</text>
</comment>
<feature type="non-terminal residue" evidence="1">
    <location>
        <position position="1"/>
    </location>
</feature>
<dbReference type="Proteomes" id="UP000789702">
    <property type="component" value="Unassembled WGS sequence"/>
</dbReference>
<organism evidence="1 2">
    <name type="scientific">Dentiscutata heterogama</name>
    <dbReference type="NCBI Taxonomy" id="1316150"/>
    <lineage>
        <taxon>Eukaryota</taxon>
        <taxon>Fungi</taxon>
        <taxon>Fungi incertae sedis</taxon>
        <taxon>Mucoromycota</taxon>
        <taxon>Glomeromycotina</taxon>
        <taxon>Glomeromycetes</taxon>
        <taxon>Diversisporales</taxon>
        <taxon>Gigasporaceae</taxon>
        <taxon>Dentiscutata</taxon>
    </lineage>
</organism>